<feature type="transmembrane region" description="Helical" evidence="6">
    <location>
        <begin position="98"/>
        <end position="119"/>
    </location>
</feature>
<evidence type="ECO:0000259" key="7">
    <source>
        <dbReference type="Pfam" id="PF00892"/>
    </source>
</evidence>
<feature type="transmembrane region" description="Helical" evidence="6">
    <location>
        <begin position="188"/>
        <end position="210"/>
    </location>
</feature>
<keyword evidence="5 6" id="KW-0472">Membrane</keyword>
<dbReference type="eggNOG" id="COG0697">
    <property type="taxonomic scope" value="Bacteria"/>
</dbReference>
<evidence type="ECO:0000256" key="3">
    <source>
        <dbReference type="ARBA" id="ARBA00022692"/>
    </source>
</evidence>
<keyword evidence="9" id="KW-1185">Reference proteome</keyword>
<comment type="subcellular location">
    <subcellularLocation>
        <location evidence="1">Membrane</location>
        <topology evidence="1">Multi-pass membrane protein</topology>
    </subcellularLocation>
</comment>
<dbReference type="Proteomes" id="UP000007844">
    <property type="component" value="Chromosome"/>
</dbReference>
<protein>
    <recommendedName>
        <fullName evidence="7">EamA domain-containing protein</fullName>
    </recommendedName>
</protein>
<comment type="similarity">
    <text evidence="2">Belongs to the EamA transporter family.</text>
</comment>
<dbReference type="Pfam" id="PF00892">
    <property type="entry name" value="EamA"/>
    <property type="match status" value="2"/>
</dbReference>
<dbReference type="EMBL" id="CP003221">
    <property type="protein sequence ID" value="EGJ48421.1"/>
    <property type="molecule type" value="Genomic_DNA"/>
</dbReference>
<name>F3YVA3_DESAF</name>
<feature type="domain" description="EamA" evidence="7">
    <location>
        <begin position="13"/>
        <end position="142"/>
    </location>
</feature>
<evidence type="ECO:0000256" key="4">
    <source>
        <dbReference type="ARBA" id="ARBA00022989"/>
    </source>
</evidence>
<dbReference type="InterPro" id="IPR000620">
    <property type="entry name" value="EamA_dom"/>
</dbReference>
<feature type="transmembrane region" description="Helical" evidence="6">
    <location>
        <begin position="157"/>
        <end position="176"/>
    </location>
</feature>
<feature type="transmembrane region" description="Helical" evidence="6">
    <location>
        <begin position="222"/>
        <end position="243"/>
    </location>
</feature>
<evidence type="ECO:0000313" key="8">
    <source>
        <dbReference type="EMBL" id="EGJ48421.1"/>
    </source>
</evidence>
<dbReference type="RefSeq" id="WP_014258298.1">
    <property type="nucleotide sequence ID" value="NC_016629.1"/>
</dbReference>
<feature type="transmembrane region" description="Helical" evidence="6">
    <location>
        <begin position="12"/>
        <end position="31"/>
    </location>
</feature>
<keyword evidence="4 6" id="KW-1133">Transmembrane helix</keyword>
<evidence type="ECO:0000313" key="9">
    <source>
        <dbReference type="Proteomes" id="UP000007844"/>
    </source>
</evidence>
<dbReference type="PANTHER" id="PTHR32322:SF2">
    <property type="entry name" value="EAMA DOMAIN-CONTAINING PROTEIN"/>
    <property type="match status" value="1"/>
</dbReference>
<dbReference type="PANTHER" id="PTHR32322">
    <property type="entry name" value="INNER MEMBRANE TRANSPORTER"/>
    <property type="match status" value="1"/>
</dbReference>
<dbReference type="STRING" id="690850.Desaf_0058"/>
<feature type="transmembrane region" description="Helical" evidence="6">
    <location>
        <begin position="255"/>
        <end position="274"/>
    </location>
</feature>
<dbReference type="InterPro" id="IPR050638">
    <property type="entry name" value="AA-Vitamin_Transporters"/>
</dbReference>
<feature type="transmembrane region" description="Helical" evidence="6">
    <location>
        <begin position="37"/>
        <end position="58"/>
    </location>
</feature>
<evidence type="ECO:0000256" key="2">
    <source>
        <dbReference type="ARBA" id="ARBA00007362"/>
    </source>
</evidence>
<organism evidence="8 9">
    <name type="scientific">Desulfocurvibacter africanus subsp. africanus str. Walvis Bay</name>
    <dbReference type="NCBI Taxonomy" id="690850"/>
    <lineage>
        <taxon>Bacteria</taxon>
        <taxon>Pseudomonadati</taxon>
        <taxon>Thermodesulfobacteriota</taxon>
        <taxon>Desulfovibrionia</taxon>
        <taxon>Desulfovibrionales</taxon>
        <taxon>Desulfovibrionaceae</taxon>
        <taxon>Desulfocurvibacter</taxon>
    </lineage>
</organism>
<evidence type="ECO:0000256" key="6">
    <source>
        <dbReference type="SAM" id="Phobius"/>
    </source>
</evidence>
<dbReference type="GO" id="GO:0016020">
    <property type="term" value="C:membrane"/>
    <property type="evidence" value="ECO:0007669"/>
    <property type="project" value="UniProtKB-SubCell"/>
</dbReference>
<feature type="transmembrane region" description="Helical" evidence="6">
    <location>
        <begin position="70"/>
        <end position="92"/>
    </location>
</feature>
<feature type="transmembrane region" description="Helical" evidence="6">
    <location>
        <begin position="128"/>
        <end position="145"/>
    </location>
</feature>
<reference evidence="8 9" key="1">
    <citation type="journal article" date="2011" name="J. Bacteriol.">
        <title>Genome sequence of the mercury-methylating and pleomorphic Desulfovibrio africanus Strain Walvis Bay.</title>
        <authorList>
            <person name="Brown S.D."/>
            <person name="Wall J.D."/>
            <person name="Kucken A.M."/>
            <person name="Gilmour C.C."/>
            <person name="Podar M."/>
            <person name="Brandt C.C."/>
            <person name="Teshima H."/>
            <person name="Detter J.C."/>
            <person name="Han C.S."/>
            <person name="Land M.L."/>
            <person name="Lucas S."/>
            <person name="Han J."/>
            <person name="Pennacchio L."/>
            <person name="Nolan M."/>
            <person name="Pitluck S."/>
            <person name="Woyke T."/>
            <person name="Goodwin L."/>
            <person name="Palumbo A.V."/>
            <person name="Elias D.A."/>
        </authorList>
    </citation>
    <scope>NUCLEOTIDE SEQUENCE [LARGE SCALE GENOMIC DNA]</scope>
    <source>
        <strain evidence="8 9">Walvis Bay</strain>
    </source>
</reference>
<dbReference type="InterPro" id="IPR037185">
    <property type="entry name" value="EmrE-like"/>
</dbReference>
<dbReference type="HOGENOM" id="CLU_033863_4_3_7"/>
<dbReference type="KEGG" id="daf:Desaf_0058"/>
<proteinExistence type="inferred from homology"/>
<dbReference type="AlphaFoldDB" id="F3YVA3"/>
<feature type="transmembrane region" description="Helical" evidence="6">
    <location>
        <begin position="280"/>
        <end position="299"/>
    </location>
</feature>
<gene>
    <name evidence="8" type="ORF">Desaf_0058</name>
</gene>
<evidence type="ECO:0000256" key="5">
    <source>
        <dbReference type="ARBA" id="ARBA00023136"/>
    </source>
</evidence>
<dbReference type="SUPFAM" id="SSF103481">
    <property type="entry name" value="Multidrug resistance efflux transporter EmrE"/>
    <property type="match status" value="2"/>
</dbReference>
<sequence length="327" mass="34248" precursor="true">MRDSSRITSMGSLVLAMFMVGSSVVAGRLMVEELPVFLGSALRFALASALLVPALLLVEGGLPRLGRRTWAMLTAQSFLGSFAFTVFLLKGLALTSPASAGIITSATPAFMGLAAWLFFGERPRGRSLAGIVLAVTGVLAINLDSVAGGSELASRPVLGNLLVLAAVGCETLFLLVRKALPEDRRRLSPLAVSTLLSLLGLAFFLPAGLWEAWHHGWPVAGLEAWLAVVWYAVVITVGAYFFWFWGVMRVDGSMAGVATAALPLSSVGLSALVLGERPTAGMLVGCALVLTGILAVSGLRLPKRFAAGHPNSLPTEARAEGCKSEKC</sequence>
<keyword evidence="3 6" id="KW-0812">Transmembrane</keyword>
<dbReference type="Gene3D" id="1.10.3730.20">
    <property type="match status" value="1"/>
</dbReference>
<accession>F3YVA3</accession>
<feature type="domain" description="EamA" evidence="7">
    <location>
        <begin position="159"/>
        <end position="297"/>
    </location>
</feature>
<evidence type="ECO:0000256" key="1">
    <source>
        <dbReference type="ARBA" id="ARBA00004141"/>
    </source>
</evidence>